<evidence type="ECO:0000313" key="2">
    <source>
        <dbReference type="Proteomes" id="UP000586827"/>
    </source>
</evidence>
<name>A0A849C4T8_9NOCA</name>
<accession>A0A849C4T8</accession>
<protein>
    <submittedName>
        <fullName evidence="1">Uncharacterized protein</fullName>
    </submittedName>
</protein>
<dbReference type="Proteomes" id="UP000586827">
    <property type="component" value="Unassembled WGS sequence"/>
</dbReference>
<sequence length="70" mass="7642">MSDPIGEALGWLHQDLLAAQLVLAAAGLPAEVPYHVEVIEDILSDHEQRWSGEWKLTVARAVLAARDAAR</sequence>
<organism evidence="1 2">
    <name type="scientific">Nocardia uniformis</name>
    <dbReference type="NCBI Taxonomy" id="53432"/>
    <lineage>
        <taxon>Bacteria</taxon>
        <taxon>Bacillati</taxon>
        <taxon>Actinomycetota</taxon>
        <taxon>Actinomycetes</taxon>
        <taxon>Mycobacteriales</taxon>
        <taxon>Nocardiaceae</taxon>
        <taxon>Nocardia</taxon>
    </lineage>
</organism>
<evidence type="ECO:0000313" key="1">
    <source>
        <dbReference type="EMBL" id="NNH73714.1"/>
    </source>
</evidence>
<dbReference type="EMBL" id="JABELX010000011">
    <property type="protein sequence ID" value="NNH73714.1"/>
    <property type="molecule type" value="Genomic_DNA"/>
</dbReference>
<gene>
    <name evidence="1" type="ORF">HLB23_28325</name>
</gene>
<dbReference type="RefSeq" id="WP_067522023.1">
    <property type="nucleotide sequence ID" value="NZ_JABELX010000011.1"/>
</dbReference>
<comment type="caution">
    <text evidence="1">The sequence shown here is derived from an EMBL/GenBank/DDBJ whole genome shotgun (WGS) entry which is preliminary data.</text>
</comment>
<reference evidence="1 2" key="1">
    <citation type="submission" date="2020-05" db="EMBL/GenBank/DDBJ databases">
        <title>MicrobeNet Type strains.</title>
        <authorList>
            <person name="Nicholson A.C."/>
        </authorList>
    </citation>
    <scope>NUCLEOTIDE SEQUENCE [LARGE SCALE GENOMIC DNA]</scope>
    <source>
        <strain evidence="1 2">JCM 3224</strain>
    </source>
</reference>
<dbReference type="AlphaFoldDB" id="A0A849C4T8"/>
<keyword evidence="2" id="KW-1185">Reference proteome</keyword>
<proteinExistence type="predicted"/>